<evidence type="ECO:0000259" key="1">
    <source>
        <dbReference type="Pfam" id="PF00535"/>
    </source>
</evidence>
<accession>A0ABS4BJC2</accession>
<sequence length="246" mass="27997">MHDITCVITGHHERRIAIPSLRSFQIAIEEAQKAGLTVQALYLLDNPDDLTQSLFERYAVAGGQLKLVDFADQGLVRNAATEDATGRYIAFLDGDDLWSRTWLVEAVAFLKEQKRRTIAHPAYNYFFENQASIFCHVDQEAPEFRLDMLRLVNYWDALSVCETEIHREFPFGMRDIEGGFAYEDWAWNCETLAAGIVHKVVPDTILFKRRQAMSQTIRASANKSMIRRTAMSSYSSPIFAPPKATP</sequence>
<evidence type="ECO:0000313" key="3">
    <source>
        <dbReference type="Proteomes" id="UP000678276"/>
    </source>
</evidence>
<feature type="domain" description="Glycosyltransferase 2-like" evidence="1">
    <location>
        <begin position="42"/>
        <end position="119"/>
    </location>
</feature>
<organism evidence="2 3">
    <name type="scientific">Jiella mangrovi</name>
    <dbReference type="NCBI Taxonomy" id="2821407"/>
    <lineage>
        <taxon>Bacteria</taxon>
        <taxon>Pseudomonadati</taxon>
        <taxon>Pseudomonadota</taxon>
        <taxon>Alphaproteobacteria</taxon>
        <taxon>Hyphomicrobiales</taxon>
        <taxon>Aurantimonadaceae</taxon>
        <taxon>Jiella</taxon>
    </lineage>
</organism>
<dbReference type="RefSeq" id="WP_209594538.1">
    <property type="nucleotide sequence ID" value="NZ_JAGJCF010000006.1"/>
</dbReference>
<proteinExistence type="predicted"/>
<comment type="caution">
    <text evidence="2">The sequence shown here is derived from an EMBL/GenBank/DDBJ whole genome shotgun (WGS) entry which is preliminary data.</text>
</comment>
<name>A0ABS4BJC2_9HYPH</name>
<dbReference type="InterPro" id="IPR029044">
    <property type="entry name" value="Nucleotide-diphossugar_trans"/>
</dbReference>
<dbReference type="InterPro" id="IPR001173">
    <property type="entry name" value="Glyco_trans_2-like"/>
</dbReference>
<reference evidence="2 3" key="1">
    <citation type="submission" date="2021-04" db="EMBL/GenBank/DDBJ databases">
        <title>Whole genome sequence of Jiella sp. KSK16Y-1.</title>
        <authorList>
            <person name="Tuo L."/>
        </authorList>
    </citation>
    <scope>NUCLEOTIDE SEQUENCE [LARGE SCALE GENOMIC DNA]</scope>
    <source>
        <strain evidence="2 3">KSK16Y-1</strain>
    </source>
</reference>
<dbReference type="EMBL" id="JAGJCF010000006">
    <property type="protein sequence ID" value="MBP0616040.1"/>
    <property type="molecule type" value="Genomic_DNA"/>
</dbReference>
<gene>
    <name evidence="2" type="ORF">J6595_10640</name>
</gene>
<dbReference type="SUPFAM" id="SSF53448">
    <property type="entry name" value="Nucleotide-diphospho-sugar transferases"/>
    <property type="match status" value="1"/>
</dbReference>
<dbReference type="Pfam" id="PF00535">
    <property type="entry name" value="Glycos_transf_2"/>
    <property type="match status" value="1"/>
</dbReference>
<protein>
    <submittedName>
        <fullName evidence="2">Glycosyltransferase family 2 protein</fullName>
    </submittedName>
</protein>
<dbReference type="Gene3D" id="3.90.550.10">
    <property type="entry name" value="Spore Coat Polysaccharide Biosynthesis Protein SpsA, Chain A"/>
    <property type="match status" value="1"/>
</dbReference>
<keyword evidence="3" id="KW-1185">Reference proteome</keyword>
<dbReference type="Proteomes" id="UP000678276">
    <property type="component" value="Unassembled WGS sequence"/>
</dbReference>
<evidence type="ECO:0000313" key="2">
    <source>
        <dbReference type="EMBL" id="MBP0616040.1"/>
    </source>
</evidence>
<dbReference type="CDD" id="cd00761">
    <property type="entry name" value="Glyco_tranf_GTA_type"/>
    <property type="match status" value="1"/>
</dbReference>